<feature type="transmembrane region" description="Helical" evidence="8">
    <location>
        <begin position="475"/>
        <end position="492"/>
    </location>
</feature>
<evidence type="ECO:0000256" key="6">
    <source>
        <dbReference type="ARBA" id="ARBA00023136"/>
    </source>
</evidence>
<dbReference type="InterPro" id="IPR001248">
    <property type="entry name" value="Pur-cyt_permease"/>
</dbReference>
<feature type="transmembrane region" description="Helical" evidence="8">
    <location>
        <begin position="197"/>
        <end position="218"/>
    </location>
</feature>
<evidence type="ECO:0000256" key="8">
    <source>
        <dbReference type="SAM" id="Phobius"/>
    </source>
</evidence>
<dbReference type="EMBL" id="KQ086001">
    <property type="protein sequence ID" value="KLO11397.1"/>
    <property type="molecule type" value="Genomic_DNA"/>
</dbReference>
<feature type="transmembrane region" description="Helical" evidence="8">
    <location>
        <begin position="389"/>
        <end position="410"/>
    </location>
</feature>
<evidence type="ECO:0000256" key="4">
    <source>
        <dbReference type="ARBA" id="ARBA00022692"/>
    </source>
</evidence>
<keyword evidence="4 8" id="KW-0812">Transmembrane</keyword>
<dbReference type="STRING" id="27342.A0A0H2RIG6"/>
<feature type="transmembrane region" description="Helical" evidence="8">
    <location>
        <begin position="156"/>
        <end position="177"/>
    </location>
</feature>
<dbReference type="InParanoid" id="A0A0H2RIG6"/>
<gene>
    <name evidence="9" type="ORF">SCHPADRAFT_831171</name>
</gene>
<dbReference type="Proteomes" id="UP000053477">
    <property type="component" value="Unassembled WGS sequence"/>
</dbReference>
<feature type="transmembrane region" description="Helical" evidence="8">
    <location>
        <begin position="512"/>
        <end position="531"/>
    </location>
</feature>
<dbReference type="Gene3D" id="1.10.4160.10">
    <property type="entry name" value="Hydantoin permease"/>
    <property type="match status" value="1"/>
</dbReference>
<reference evidence="9 10" key="1">
    <citation type="submission" date="2015-04" db="EMBL/GenBank/DDBJ databases">
        <title>Complete genome sequence of Schizopora paradoxa KUC8140, a cosmopolitan wood degrader in East Asia.</title>
        <authorList>
            <consortium name="DOE Joint Genome Institute"/>
            <person name="Min B."/>
            <person name="Park H."/>
            <person name="Jang Y."/>
            <person name="Kim J.-J."/>
            <person name="Kim K.H."/>
            <person name="Pangilinan J."/>
            <person name="Lipzen A."/>
            <person name="Riley R."/>
            <person name="Grigoriev I.V."/>
            <person name="Spatafora J.W."/>
            <person name="Choi I.-G."/>
        </authorList>
    </citation>
    <scope>NUCLEOTIDE SEQUENCE [LARGE SCALE GENOMIC DNA]</scope>
    <source>
        <strain evidence="9 10">KUC8140</strain>
    </source>
</reference>
<evidence type="ECO:0000313" key="10">
    <source>
        <dbReference type="Proteomes" id="UP000053477"/>
    </source>
</evidence>
<dbReference type="PIRSF" id="PIRSF002744">
    <property type="entry name" value="Pur-cyt_permease"/>
    <property type="match status" value="1"/>
</dbReference>
<organism evidence="9 10">
    <name type="scientific">Schizopora paradoxa</name>
    <dbReference type="NCBI Taxonomy" id="27342"/>
    <lineage>
        <taxon>Eukaryota</taxon>
        <taxon>Fungi</taxon>
        <taxon>Dikarya</taxon>
        <taxon>Basidiomycota</taxon>
        <taxon>Agaricomycotina</taxon>
        <taxon>Agaricomycetes</taxon>
        <taxon>Hymenochaetales</taxon>
        <taxon>Schizoporaceae</taxon>
        <taxon>Schizopora</taxon>
    </lineage>
</organism>
<protein>
    <submittedName>
        <fullName evidence="9">NCS cytosine-purine permease</fullName>
    </submittedName>
</protein>
<comment type="subcellular location">
    <subcellularLocation>
        <location evidence="1">Membrane</location>
        <topology evidence="1">Multi-pass membrane protein</topology>
    </subcellularLocation>
</comment>
<dbReference type="AlphaFoldDB" id="A0A0H2RIG6"/>
<dbReference type="Pfam" id="PF02133">
    <property type="entry name" value="Transp_cyt_pur"/>
    <property type="match status" value="1"/>
</dbReference>
<dbReference type="OrthoDB" id="2116389at2759"/>
<feature type="transmembrane region" description="Helical" evidence="8">
    <location>
        <begin position="114"/>
        <end position="136"/>
    </location>
</feature>
<comment type="similarity">
    <text evidence="2 7">Belongs to the purine-cytosine permease (2.A.39) family.</text>
</comment>
<dbReference type="PANTHER" id="PTHR31806:SF5">
    <property type="entry name" value="PURINE-CYTOSINE PERMEASE FCY21"/>
    <property type="match status" value="1"/>
</dbReference>
<sequence>MSKDVEELKYADGKGEDVGGPEIIDVEANSNERSNGLIYSSKEQDWVDQHANGFIGRIANFLVSWGVESRGIFPVPPEQRVDKQFHKIFFIWFSANFNILSFSAGTVGPSVYGLSLNDSCLIILFFNLLCSIPPAYLTTWGPKLGLRQMCQARYSFGYYGVIILSVINLATMTGFMILNCILGGQTLASVTNGSLSWSVGIVIIAVVSLLVSFCGYKVLTWYERIAWIPTFIVYLVALGVGGKHLSNPPAAEPATAVTVLSYASVLAGFVITYSPLSSDFTTYMDPNVSSWKMFIYSYLGFLLPIVPIQCIGAVFAVATPLVPSWSEAFASGSPGGLLQSVLSPTGGFGNFLTVLLSLSVTANIAPTMYSFGLSFQVFAPFCTRVPRYVFSLLSTAIVIPLSIVGAHRFYTTLTNFLGLIGYWASCFIAVIVTEHFVFRRHAARLVPSPPSPGRVFSKDAFENYDLSAWNSPSRLPSGIPAIAASVLSFGLVVPSMDQVWFVGPIAKTTGDIGFEMALVLTAIFYVPLRYLEVKIQKTL</sequence>
<feature type="transmembrane region" description="Helical" evidence="8">
    <location>
        <begin position="88"/>
        <end position="108"/>
    </location>
</feature>
<feature type="transmembrane region" description="Helical" evidence="8">
    <location>
        <begin position="416"/>
        <end position="438"/>
    </location>
</feature>
<keyword evidence="6 7" id="KW-0472">Membrane</keyword>
<evidence type="ECO:0000256" key="2">
    <source>
        <dbReference type="ARBA" id="ARBA00008974"/>
    </source>
</evidence>
<name>A0A0H2RIG6_9AGAM</name>
<keyword evidence="5 8" id="KW-1133">Transmembrane helix</keyword>
<accession>A0A0H2RIG6</accession>
<feature type="transmembrane region" description="Helical" evidence="8">
    <location>
        <begin position="254"/>
        <end position="273"/>
    </location>
</feature>
<evidence type="ECO:0000256" key="1">
    <source>
        <dbReference type="ARBA" id="ARBA00004141"/>
    </source>
</evidence>
<keyword evidence="3 7" id="KW-0813">Transport</keyword>
<dbReference type="GO" id="GO:0022857">
    <property type="term" value="F:transmembrane transporter activity"/>
    <property type="evidence" value="ECO:0007669"/>
    <property type="project" value="InterPro"/>
</dbReference>
<dbReference type="InterPro" id="IPR026030">
    <property type="entry name" value="Pur-cyt_permease_Fcy2/21/22"/>
</dbReference>
<keyword evidence="10" id="KW-1185">Reference proteome</keyword>
<feature type="transmembrane region" description="Helical" evidence="8">
    <location>
        <begin position="225"/>
        <end position="242"/>
    </location>
</feature>
<feature type="transmembrane region" description="Helical" evidence="8">
    <location>
        <begin position="348"/>
        <end position="369"/>
    </location>
</feature>
<evidence type="ECO:0000256" key="3">
    <source>
        <dbReference type="ARBA" id="ARBA00022448"/>
    </source>
</evidence>
<dbReference type="GO" id="GO:0005886">
    <property type="term" value="C:plasma membrane"/>
    <property type="evidence" value="ECO:0007669"/>
    <property type="project" value="TreeGrafter"/>
</dbReference>
<proteinExistence type="inferred from homology"/>
<evidence type="ECO:0000313" key="9">
    <source>
        <dbReference type="EMBL" id="KLO11397.1"/>
    </source>
</evidence>
<evidence type="ECO:0000256" key="7">
    <source>
        <dbReference type="PIRNR" id="PIRNR002744"/>
    </source>
</evidence>
<evidence type="ECO:0000256" key="5">
    <source>
        <dbReference type="ARBA" id="ARBA00022989"/>
    </source>
</evidence>
<feature type="transmembrane region" description="Helical" evidence="8">
    <location>
        <begin position="294"/>
        <end position="318"/>
    </location>
</feature>
<dbReference type="PANTHER" id="PTHR31806">
    <property type="entry name" value="PURINE-CYTOSINE PERMEASE FCY2-RELATED"/>
    <property type="match status" value="1"/>
</dbReference>